<dbReference type="Proteomes" id="UP000792457">
    <property type="component" value="Unassembled WGS sequence"/>
</dbReference>
<comment type="caution">
    <text evidence="7">The sequence shown here is derived from an EMBL/GenBank/DDBJ whole genome shotgun (WGS) entry which is preliminary data.</text>
</comment>
<reference evidence="7" key="1">
    <citation type="submission" date="2013-04" db="EMBL/GenBank/DDBJ databases">
        <authorList>
            <person name="Qu J."/>
            <person name="Murali S.C."/>
            <person name="Bandaranaike D."/>
            <person name="Bellair M."/>
            <person name="Blankenburg K."/>
            <person name="Chao H."/>
            <person name="Dinh H."/>
            <person name="Doddapaneni H."/>
            <person name="Downs B."/>
            <person name="Dugan-Rocha S."/>
            <person name="Elkadiri S."/>
            <person name="Gnanaolivu R.D."/>
            <person name="Hernandez B."/>
            <person name="Javaid M."/>
            <person name="Jayaseelan J.C."/>
            <person name="Lee S."/>
            <person name="Li M."/>
            <person name="Ming W."/>
            <person name="Munidasa M."/>
            <person name="Muniz J."/>
            <person name="Nguyen L."/>
            <person name="Ongeri F."/>
            <person name="Osuji N."/>
            <person name="Pu L.-L."/>
            <person name="Puazo M."/>
            <person name="Qu C."/>
            <person name="Quiroz J."/>
            <person name="Raj R."/>
            <person name="Weissenberger G."/>
            <person name="Xin Y."/>
            <person name="Zou X."/>
            <person name="Han Y."/>
            <person name="Richards S."/>
            <person name="Worley K."/>
            <person name="Muzny D."/>
            <person name="Gibbs R."/>
        </authorList>
    </citation>
    <scope>NUCLEOTIDE SEQUENCE</scope>
    <source>
        <strain evidence="7">Sampled in the wild</strain>
    </source>
</reference>
<organism evidence="7 8">
    <name type="scientific">Ladona fulva</name>
    <name type="common">Scarce chaser dragonfly</name>
    <name type="synonym">Libellula fulva</name>
    <dbReference type="NCBI Taxonomy" id="123851"/>
    <lineage>
        <taxon>Eukaryota</taxon>
        <taxon>Metazoa</taxon>
        <taxon>Ecdysozoa</taxon>
        <taxon>Arthropoda</taxon>
        <taxon>Hexapoda</taxon>
        <taxon>Insecta</taxon>
        <taxon>Pterygota</taxon>
        <taxon>Palaeoptera</taxon>
        <taxon>Odonata</taxon>
        <taxon>Epiprocta</taxon>
        <taxon>Anisoptera</taxon>
        <taxon>Libelluloidea</taxon>
        <taxon>Libellulidae</taxon>
        <taxon>Ladona</taxon>
    </lineage>
</organism>
<dbReference type="GO" id="GO:0005385">
    <property type="term" value="F:zinc ion transmembrane transporter activity"/>
    <property type="evidence" value="ECO:0007669"/>
    <property type="project" value="TreeGrafter"/>
</dbReference>
<protein>
    <recommendedName>
        <fullName evidence="9">Zinc transporter ZIP14</fullName>
    </recommendedName>
</protein>
<comment type="similarity">
    <text evidence="2">Belongs to the ZIP transporter (TC 2.A.5) family.</text>
</comment>
<dbReference type="GO" id="GO:0030003">
    <property type="term" value="P:intracellular monoatomic cation homeostasis"/>
    <property type="evidence" value="ECO:0007669"/>
    <property type="project" value="TreeGrafter"/>
</dbReference>
<dbReference type="GO" id="GO:0140410">
    <property type="term" value="F:monoatomic cation:bicarbonate symporter activity"/>
    <property type="evidence" value="ECO:0007669"/>
    <property type="project" value="TreeGrafter"/>
</dbReference>
<dbReference type="PANTHER" id="PTHR12191:SF37">
    <property type="entry name" value="ZINC TRANSPORTER FOI"/>
    <property type="match status" value="1"/>
</dbReference>
<evidence type="ECO:0008006" key="9">
    <source>
        <dbReference type="Google" id="ProtNLM"/>
    </source>
</evidence>
<dbReference type="EMBL" id="KZ311369">
    <property type="protein sequence ID" value="KAG8240103.1"/>
    <property type="molecule type" value="Genomic_DNA"/>
</dbReference>
<keyword evidence="4 6" id="KW-1133">Transmembrane helix</keyword>
<proteinExistence type="inferred from homology"/>
<evidence type="ECO:0000313" key="8">
    <source>
        <dbReference type="Proteomes" id="UP000792457"/>
    </source>
</evidence>
<evidence type="ECO:0000256" key="1">
    <source>
        <dbReference type="ARBA" id="ARBA00004141"/>
    </source>
</evidence>
<keyword evidence="8" id="KW-1185">Reference proteome</keyword>
<comment type="subcellular location">
    <subcellularLocation>
        <location evidence="1">Membrane</location>
        <topology evidence="1">Multi-pass membrane protein</topology>
    </subcellularLocation>
</comment>
<feature type="transmembrane region" description="Helical" evidence="6">
    <location>
        <begin position="12"/>
        <end position="40"/>
    </location>
</feature>
<dbReference type="GO" id="GO:0005886">
    <property type="term" value="C:plasma membrane"/>
    <property type="evidence" value="ECO:0007669"/>
    <property type="project" value="TreeGrafter"/>
</dbReference>
<dbReference type="AlphaFoldDB" id="A0A8K0KY20"/>
<keyword evidence="5 6" id="KW-0472">Membrane</keyword>
<reference evidence="7" key="2">
    <citation type="submission" date="2017-10" db="EMBL/GenBank/DDBJ databases">
        <title>Ladona fulva Genome sequencing and assembly.</title>
        <authorList>
            <person name="Murali S."/>
            <person name="Richards S."/>
            <person name="Bandaranaike D."/>
            <person name="Bellair M."/>
            <person name="Blankenburg K."/>
            <person name="Chao H."/>
            <person name="Dinh H."/>
            <person name="Doddapaneni H."/>
            <person name="Dugan-Rocha S."/>
            <person name="Elkadiri S."/>
            <person name="Gnanaolivu R."/>
            <person name="Hernandez B."/>
            <person name="Skinner E."/>
            <person name="Javaid M."/>
            <person name="Lee S."/>
            <person name="Li M."/>
            <person name="Ming W."/>
            <person name="Munidasa M."/>
            <person name="Muniz J."/>
            <person name="Nguyen L."/>
            <person name="Hughes D."/>
            <person name="Osuji N."/>
            <person name="Pu L.-L."/>
            <person name="Puazo M."/>
            <person name="Qu C."/>
            <person name="Quiroz J."/>
            <person name="Raj R."/>
            <person name="Weissenberger G."/>
            <person name="Xin Y."/>
            <person name="Zou X."/>
            <person name="Han Y."/>
            <person name="Worley K."/>
            <person name="Muzny D."/>
            <person name="Gibbs R."/>
        </authorList>
    </citation>
    <scope>NUCLEOTIDE SEQUENCE</scope>
    <source>
        <strain evidence="7">Sampled in the wild</strain>
    </source>
</reference>
<dbReference type="PANTHER" id="PTHR12191">
    <property type="entry name" value="SOLUTE CARRIER FAMILY 39"/>
    <property type="match status" value="1"/>
</dbReference>
<sequence length="89" mass="9728">MLNYASASTIFLGLIVGIFVGQVEASIYIYAISAGLFLYISLGELVPELKEMVREVHADGMKHAILAFILQNIGMLTGATILYLVTKYN</sequence>
<dbReference type="OrthoDB" id="200954at2759"/>
<keyword evidence="3 6" id="KW-0812">Transmembrane</keyword>
<gene>
    <name evidence="7" type="ORF">J437_LFUL019688</name>
</gene>
<dbReference type="GO" id="GO:0071578">
    <property type="term" value="P:zinc ion import across plasma membrane"/>
    <property type="evidence" value="ECO:0007669"/>
    <property type="project" value="TreeGrafter"/>
</dbReference>
<evidence type="ECO:0000256" key="2">
    <source>
        <dbReference type="ARBA" id="ARBA00006939"/>
    </source>
</evidence>
<feature type="transmembrane region" description="Helical" evidence="6">
    <location>
        <begin position="60"/>
        <end position="85"/>
    </location>
</feature>
<dbReference type="InterPro" id="IPR050799">
    <property type="entry name" value="ZIP_Transporter"/>
</dbReference>
<evidence type="ECO:0000256" key="5">
    <source>
        <dbReference type="ARBA" id="ARBA00023136"/>
    </source>
</evidence>
<evidence type="ECO:0000256" key="3">
    <source>
        <dbReference type="ARBA" id="ARBA00022692"/>
    </source>
</evidence>
<evidence type="ECO:0000256" key="4">
    <source>
        <dbReference type="ARBA" id="ARBA00022989"/>
    </source>
</evidence>
<dbReference type="InterPro" id="IPR003689">
    <property type="entry name" value="ZIP"/>
</dbReference>
<dbReference type="Pfam" id="PF02535">
    <property type="entry name" value="Zip"/>
    <property type="match status" value="1"/>
</dbReference>
<accession>A0A8K0KY20</accession>
<name>A0A8K0KY20_LADFU</name>
<evidence type="ECO:0000256" key="6">
    <source>
        <dbReference type="SAM" id="Phobius"/>
    </source>
</evidence>
<evidence type="ECO:0000313" key="7">
    <source>
        <dbReference type="EMBL" id="KAG8240103.1"/>
    </source>
</evidence>